<evidence type="ECO:0000313" key="2">
    <source>
        <dbReference type="EMBL" id="SUQ24092.1"/>
    </source>
</evidence>
<proteinExistence type="predicted"/>
<dbReference type="InterPro" id="IPR025537">
    <property type="entry name" value="DUF4423"/>
</dbReference>
<gene>
    <name evidence="2" type="ORF">SAMN05661053_1484</name>
</gene>
<dbReference type="InterPro" id="IPR011873">
    <property type="entry name" value="CHP02147"/>
</dbReference>
<sequence length="276" mass="31537">MKAIIEYSDFRQYMRDFYEERKLRHVFSWREFSKAAGFTSSSYMKVVCDGKSNLSRIGVERTGQAMGLVGFEMDYFRAMVNFGQETDEAKKKAAYEEMLEIARVHKVRVVEGDLFEFYESWRNPVLRELAPLMPGATPGELAKMCYTDVSAADIKQSLDFLVKAGFLKKEGENTYSQTETSIKGSPEATKLAIRDMHREMAKIAANSLDLARTERNFTGVTMGISKDSYEQIVKELDECRRKIVSIAAGDKNIDQVYRLNLQLFPLTRKAKENGND</sequence>
<evidence type="ECO:0000259" key="1">
    <source>
        <dbReference type="Pfam" id="PF14394"/>
    </source>
</evidence>
<accession>A0A380S4E6</accession>
<name>A0A380S4E6_FIBSU</name>
<dbReference type="AlphaFoldDB" id="A0A380S4E6"/>
<protein>
    <submittedName>
        <fullName evidence="2">TIGR02147 family protein</fullName>
    </submittedName>
</protein>
<dbReference type="RefSeq" id="WP_109572676.1">
    <property type="nucleotide sequence ID" value="NZ_UHJL01000002.1"/>
</dbReference>
<dbReference type="NCBIfam" id="TIGR02147">
    <property type="entry name" value="Fsuc_second"/>
    <property type="match status" value="1"/>
</dbReference>
<organism evidence="2 3">
    <name type="scientific">Fibrobacter succinogenes</name>
    <name type="common">Bacteroides succinogenes</name>
    <dbReference type="NCBI Taxonomy" id="833"/>
    <lineage>
        <taxon>Bacteria</taxon>
        <taxon>Pseudomonadati</taxon>
        <taxon>Fibrobacterota</taxon>
        <taxon>Fibrobacteria</taxon>
        <taxon>Fibrobacterales</taxon>
        <taxon>Fibrobacteraceae</taxon>
        <taxon>Fibrobacter</taxon>
    </lineage>
</organism>
<dbReference type="Pfam" id="PF14394">
    <property type="entry name" value="DUF4423"/>
    <property type="match status" value="1"/>
</dbReference>
<dbReference type="Proteomes" id="UP000255423">
    <property type="component" value="Unassembled WGS sequence"/>
</dbReference>
<dbReference type="EMBL" id="UHJL01000002">
    <property type="protein sequence ID" value="SUQ24092.1"/>
    <property type="molecule type" value="Genomic_DNA"/>
</dbReference>
<evidence type="ECO:0000313" key="3">
    <source>
        <dbReference type="Proteomes" id="UP000255423"/>
    </source>
</evidence>
<feature type="domain" description="DUF4423" evidence="1">
    <location>
        <begin position="106"/>
        <end position="266"/>
    </location>
</feature>
<reference evidence="2 3" key="1">
    <citation type="submission" date="2017-08" db="EMBL/GenBank/DDBJ databases">
        <authorList>
            <person name="de Groot N.N."/>
        </authorList>
    </citation>
    <scope>NUCLEOTIDE SEQUENCE [LARGE SCALE GENOMIC DNA]</scope>
    <source>
        <strain evidence="2 3">HM2</strain>
    </source>
</reference>